<name>K0RWQ4_THAOC</name>
<evidence type="ECO:0000313" key="3">
    <source>
        <dbReference type="Proteomes" id="UP000266841"/>
    </source>
</evidence>
<feature type="region of interest" description="Disordered" evidence="1">
    <location>
        <begin position="126"/>
        <end position="164"/>
    </location>
</feature>
<reference evidence="2 3" key="1">
    <citation type="journal article" date="2012" name="Genome Biol.">
        <title>Genome and low-iron response of an oceanic diatom adapted to chronic iron limitation.</title>
        <authorList>
            <person name="Lommer M."/>
            <person name="Specht M."/>
            <person name="Roy A.S."/>
            <person name="Kraemer L."/>
            <person name="Andreson R."/>
            <person name="Gutowska M.A."/>
            <person name="Wolf J."/>
            <person name="Bergner S.V."/>
            <person name="Schilhabel M.B."/>
            <person name="Klostermeier U.C."/>
            <person name="Beiko R.G."/>
            <person name="Rosenstiel P."/>
            <person name="Hippler M."/>
            <person name="Laroche J."/>
        </authorList>
    </citation>
    <scope>NUCLEOTIDE SEQUENCE [LARGE SCALE GENOMIC DNA]</scope>
    <source>
        <strain evidence="2 3">CCMP1005</strain>
    </source>
</reference>
<dbReference type="AlphaFoldDB" id="K0RWQ4"/>
<feature type="compositionally biased region" description="Basic and acidic residues" evidence="1">
    <location>
        <begin position="153"/>
        <end position="164"/>
    </location>
</feature>
<comment type="caution">
    <text evidence="2">The sequence shown here is derived from an EMBL/GenBank/DDBJ whole genome shotgun (WGS) entry which is preliminary data.</text>
</comment>
<evidence type="ECO:0000256" key="1">
    <source>
        <dbReference type="SAM" id="MobiDB-lite"/>
    </source>
</evidence>
<sequence length="164" mass="17789">MRYKVYPETALYQSKQSIHGRGVVATLRYATAPQNGLRRSGTDPTRTVLGREPGSTKRCLRSEDVGQQRSGSDFIVAKVDEAAANGGSVWRGRRRRRRRPWPTSGGATSTISISYWNDFGKTVALTGHQHQHQPGAAEADIGEGIGSGGEHQSGSREQGREPTG</sequence>
<gene>
    <name evidence="2" type="ORF">THAOC_27339</name>
</gene>
<organism evidence="2 3">
    <name type="scientific">Thalassiosira oceanica</name>
    <name type="common">Marine diatom</name>
    <dbReference type="NCBI Taxonomy" id="159749"/>
    <lineage>
        <taxon>Eukaryota</taxon>
        <taxon>Sar</taxon>
        <taxon>Stramenopiles</taxon>
        <taxon>Ochrophyta</taxon>
        <taxon>Bacillariophyta</taxon>
        <taxon>Coscinodiscophyceae</taxon>
        <taxon>Thalassiosirophycidae</taxon>
        <taxon>Thalassiosirales</taxon>
        <taxon>Thalassiosiraceae</taxon>
        <taxon>Thalassiosira</taxon>
    </lineage>
</organism>
<proteinExistence type="predicted"/>
<feature type="non-terminal residue" evidence="2">
    <location>
        <position position="164"/>
    </location>
</feature>
<feature type="compositionally biased region" description="Basic residues" evidence="1">
    <location>
        <begin position="91"/>
        <end position="100"/>
    </location>
</feature>
<keyword evidence="3" id="KW-1185">Reference proteome</keyword>
<dbReference type="EMBL" id="AGNL01038134">
    <property type="protein sequence ID" value="EJK53256.1"/>
    <property type="molecule type" value="Genomic_DNA"/>
</dbReference>
<evidence type="ECO:0000313" key="2">
    <source>
        <dbReference type="EMBL" id="EJK53256.1"/>
    </source>
</evidence>
<accession>K0RWQ4</accession>
<dbReference type="Proteomes" id="UP000266841">
    <property type="component" value="Unassembled WGS sequence"/>
</dbReference>
<protein>
    <submittedName>
        <fullName evidence="2">Uncharacterized protein</fullName>
    </submittedName>
</protein>
<feature type="region of interest" description="Disordered" evidence="1">
    <location>
        <begin position="86"/>
        <end position="108"/>
    </location>
</feature>